<feature type="compositionally biased region" description="Polar residues" evidence="6">
    <location>
        <begin position="393"/>
        <end position="403"/>
    </location>
</feature>
<evidence type="ECO:0000259" key="7">
    <source>
        <dbReference type="PROSITE" id="PS50048"/>
    </source>
</evidence>
<dbReference type="GO" id="GO:0008270">
    <property type="term" value="F:zinc ion binding"/>
    <property type="evidence" value="ECO:0007669"/>
    <property type="project" value="InterPro"/>
</dbReference>
<feature type="compositionally biased region" description="Pro residues" evidence="6">
    <location>
        <begin position="8"/>
        <end position="19"/>
    </location>
</feature>
<evidence type="ECO:0000313" key="9">
    <source>
        <dbReference type="Proteomes" id="UP000799291"/>
    </source>
</evidence>
<dbReference type="GO" id="GO:0000981">
    <property type="term" value="F:DNA-binding transcription factor activity, RNA polymerase II-specific"/>
    <property type="evidence" value="ECO:0007669"/>
    <property type="project" value="InterPro"/>
</dbReference>
<feature type="region of interest" description="Disordered" evidence="6">
    <location>
        <begin position="1"/>
        <end position="202"/>
    </location>
</feature>
<dbReference type="Pfam" id="PF00172">
    <property type="entry name" value="Zn_clus"/>
    <property type="match status" value="1"/>
</dbReference>
<proteinExistence type="predicted"/>
<keyword evidence="5" id="KW-0539">Nucleus</keyword>
<evidence type="ECO:0000256" key="5">
    <source>
        <dbReference type="ARBA" id="ARBA00023242"/>
    </source>
</evidence>
<feature type="compositionally biased region" description="Polar residues" evidence="6">
    <location>
        <begin position="49"/>
        <end position="59"/>
    </location>
</feature>
<dbReference type="PROSITE" id="PS00463">
    <property type="entry name" value="ZN2_CY6_FUNGAL_1"/>
    <property type="match status" value="1"/>
</dbReference>
<dbReference type="InterPro" id="IPR036864">
    <property type="entry name" value="Zn2-C6_fun-type_DNA-bd_sf"/>
</dbReference>
<feature type="compositionally biased region" description="Basic and acidic residues" evidence="6">
    <location>
        <begin position="345"/>
        <end position="358"/>
    </location>
</feature>
<dbReference type="CDD" id="cd12148">
    <property type="entry name" value="fungal_TF_MHR"/>
    <property type="match status" value="1"/>
</dbReference>
<dbReference type="PROSITE" id="PS50048">
    <property type="entry name" value="ZN2_CY6_FUNGAL_2"/>
    <property type="match status" value="1"/>
</dbReference>
<dbReference type="Gene3D" id="4.10.240.10">
    <property type="entry name" value="Zn(2)-C6 fungal-type DNA-binding domain"/>
    <property type="match status" value="1"/>
</dbReference>
<dbReference type="GO" id="GO:0006351">
    <property type="term" value="P:DNA-templated transcription"/>
    <property type="evidence" value="ECO:0007669"/>
    <property type="project" value="InterPro"/>
</dbReference>
<dbReference type="Pfam" id="PF04082">
    <property type="entry name" value="Fungal_trans"/>
    <property type="match status" value="1"/>
</dbReference>
<evidence type="ECO:0000256" key="4">
    <source>
        <dbReference type="ARBA" id="ARBA00023163"/>
    </source>
</evidence>
<name>A0A6G1J514_9PLEO</name>
<dbReference type="OrthoDB" id="5426798at2759"/>
<protein>
    <recommendedName>
        <fullName evidence="7">Zn(2)-C6 fungal-type domain-containing protein</fullName>
    </recommendedName>
</protein>
<dbReference type="SUPFAM" id="SSF57701">
    <property type="entry name" value="Zn2/Cys6 DNA-binding domain"/>
    <property type="match status" value="1"/>
</dbReference>
<gene>
    <name evidence="8" type="ORF">K458DRAFT_442425</name>
</gene>
<organism evidence="8 9">
    <name type="scientific">Lentithecium fluviatile CBS 122367</name>
    <dbReference type="NCBI Taxonomy" id="1168545"/>
    <lineage>
        <taxon>Eukaryota</taxon>
        <taxon>Fungi</taxon>
        <taxon>Dikarya</taxon>
        <taxon>Ascomycota</taxon>
        <taxon>Pezizomycotina</taxon>
        <taxon>Dothideomycetes</taxon>
        <taxon>Pleosporomycetidae</taxon>
        <taxon>Pleosporales</taxon>
        <taxon>Massarineae</taxon>
        <taxon>Lentitheciaceae</taxon>
        <taxon>Lentithecium</taxon>
    </lineage>
</organism>
<feature type="region of interest" description="Disordered" evidence="6">
    <location>
        <begin position="338"/>
        <end position="359"/>
    </location>
</feature>
<reference evidence="8" key="1">
    <citation type="journal article" date="2020" name="Stud. Mycol.">
        <title>101 Dothideomycetes genomes: a test case for predicting lifestyles and emergence of pathogens.</title>
        <authorList>
            <person name="Haridas S."/>
            <person name="Albert R."/>
            <person name="Binder M."/>
            <person name="Bloem J."/>
            <person name="Labutti K."/>
            <person name="Salamov A."/>
            <person name="Andreopoulos B."/>
            <person name="Baker S."/>
            <person name="Barry K."/>
            <person name="Bills G."/>
            <person name="Bluhm B."/>
            <person name="Cannon C."/>
            <person name="Castanera R."/>
            <person name="Culley D."/>
            <person name="Daum C."/>
            <person name="Ezra D."/>
            <person name="Gonzalez J."/>
            <person name="Henrissat B."/>
            <person name="Kuo A."/>
            <person name="Liang C."/>
            <person name="Lipzen A."/>
            <person name="Lutzoni F."/>
            <person name="Magnuson J."/>
            <person name="Mondo S."/>
            <person name="Nolan M."/>
            <person name="Ohm R."/>
            <person name="Pangilinan J."/>
            <person name="Park H.-J."/>
            <person name="Ramirez L."/>
            <person name="Alfaro M."/>
            <person name="Sun H."/>
            <person name="Tritt A."/>
            <person name="Yoshinaga Y."/>
            <person name="Zwiers L.-H."/>
            <person name="Turgeon B."/>
            <person name="Goodwin S."/>
            <person name="Spatafora J."/>
            <person name="Crous P."/>
            <person name="Grigoriev I."/>
        </authorList>
    </citation>
    <scope>NUCLEOTIDE SEQUENCE</scope>
    <source>
        <strain evidence="8">CBS 122367</strain>
    </source>
</reference>
<feature type="compositionally biased region" description="Polar residues" evidence="6">
    <location>
        <begin position="132"/>
        <end position="155"/>
    </location>
</feature>
<feature type="compositionally biased region" description="Low complexity" evidence="6">
    <location>
        <begin position="178"/>
        <end position="192"/>
    </location>
</feature>
<evidence type="ECO:0000313" key="8">
    <source>
        <dbReference type="EMBL" id="KAF2685310.1"/>
    </source>
</evidence>
<evidence type="ECO:0000256" key="2">
    <source>
        <dbReference type="ARBA" id="ARBA00022723"/>
    </source>
</evidence>
<keyword evidence="2" id="KW-0479">Metal-binding</keyword>
<dbReference type="InterPro" id="IPR050815">
    <property type="entry name" value="TF_fung"/>
</dbReference>
<sequence>MNRLPSIPSRPAPPQPYPSYSPYQRPIGAPSRPEIVPPSQHHRSRDSEGGQSHAQQLPSLRTLLEPGTLDHKLPDPISRSGGVPIAHGNSARYGSSSPTLKRRHDFDSYSHGNVESNAIATRAPPVHRHAQYPTSTDPQSATFSSSASTVGSRQSEFSRHGSLPRLGHSDSVGKAFRPPSTASALSASSDPAGTLPSQPAHDDLMDMVKPMRRRTDILSRAPVRASRCVGQREIPGEGLCYVYEDGTYCRAVIDGEPVNPSWGITKAGKPRKRLAQACLTCREKKIKCEPGYPKCHQCAKSQRACRGGLNQPSMSNASGETSPSSSAVLFKTQSAELVSPVAGPDKPRALEEQRESSRTIEAWNAGSPFKHRIFRPNSVATSSRDMSVHSLDSDWSGSVNNQDPDGPRRGSHQDQLAVQWEQDPYDMDARMTMHLLDLYFLHAGRATYGMFPRRPFTTWVETNREKNQDHLMLLYSVLAMGSIFSPDPDKRNFGKRFAAVAAYATEKRFGKFTLQLCQSRLMLALYNFTRGKSQEAWDFCGAGLRAISALKLNTEEGVKELPDTVADLDYGFDRPTLEECCRRTFWSGFLMDVSSTAFTATTTLDLILQQRYNGFCGGTLCFINIEDTFLRLPSLESMYEASSPCDSPFFDFEMLSREAPPGPPLGYMAYLTLISAIWGDVLTFTSRSVHRPEGGYERIYETFYTKTYERLDTWLAMLPANLRYTAQNLDNSIVEGFAGTFISLHALYHTTVIRLNRHVRVHALPVDKLARNIEHSFLNASHFLTMMHSLAAPNRQRRLPPNTAADFLFSTPFPGYALMLSVDVVSAVGTMSTLPGLIETLGTTMSCLEELANFWASARAQHKAVMNRVKQLTDIAVQEGEGVRNGSYGQYWKIPDSLETAFGNEDVMYKANEQVLFEVVGGLNGR</sequence>
<dbReference type="GO" id="GO:0003677">
    <property type="term" value="F:DNA binding"/>
    <property type="evidence" value="ECO:0007669"/>
    <property type="project" value="InterPro"/>
</dbReference>
<feature type="compositionally biased region" description="Polar residues" evidence="6">
    <location>
        <begin position="110"/>
        <end position="119"/>
    </location>
</feature>
<keyword evidence="3" id="KW-0805">Transcription regulation</keyword>
<evidence type="ECO:0000256" key="3">
    <source>
        <dbReference type="ARBA" id="ARBA00023015"/>
    </source>
</evidence>
<accession>A0A6G1J514</accession>
<feature type="region of interest" description="Disordered" evidence="6">
    <location>
        <begin position="390"/>
        <end position="415"/>
    </location>
</feature>
<dbReference type="InterPro" id="IPR001138">
    <property type="entry name" value="Zn2Cys6_DnaBD"/>
</dbReference>
<dbReference type="InterPro" id="IPR007219">
    <property type="entry name" value="XnlR_reg_dom"/>
</dbReference>
<keyword evidence="4" id="KW-0804">Transcription</keyword>
<dbReference type="AlphaFoldDB" id="A0A6G1J514"/>
<keyword evidence="9" id="KW-1185">Reference proteome</keyword>
<evidence type="ECO:0000256" key="6">
    <source>
        <dbReference type="SAM" id="MobiDB-lite"/>
    </source>
</evidence>
<dbReference type="Proteomes" id="UP000799291">
    <property type="component" value="Unassembled WGS sequence"/>
</dbReference>
<evidence type="ECO:0000256" key="1">
    <source>
        <dbReference type="ARBA" id="ARBA00004123"/>
    </source>
</evidence>
<dbReference type="CDD" id="cd00067">
    <property type="entry name" value="GAL4"/>
    <property type="match status" value="1"/>
</dbReference>
<dbReference type="EMBL" id="MU005579">
    <property type="protein sequence ID" value="KAF2685310.1"/>
    <property type="molecule type" value="Genomic_DNA"/>
</dbReference>
<dbReference type="GO" id="GO:0005634">
    <property type="term" value="C:nucleus"/>
    <property type="evidence" value="ECO:0007669"/>
    <property type="project" value="UniProtKB-SubCell"/>
</dbReference>
<dbReference type="PANTHER" id="PTHR47338:SF11">
    <property type="entry name" value="ZN(II)2CYS6 TRANSCRIPTION FACTOR (EUROFUNG)"/>
    <property type="match status" value="1"/>
</dbReference>
<comment type="subcellular location">
    <subcellularLocation>
        <location evidence="1">Nucleus</location>
    </subcellularLocation>
</comment>
<feature type="domain" description="Zn(2)-C6 fungal-type" evidence="7">
    <location>
        <begin position="277"/>
        <end position="305"/>
    </location>
</feature>
<dbReference type="PANTHER" id="PTHR47338">
    <property type="entry name" value="ZN(II)2CYS6 TRANSCRIPTION FACTOR (EUROFUNG)-RELATED"/>
    <property type="match status" value="1"/>
</dbReference>
<dbReference type="SMART" id="SM00066">
    <property type="entry name" value="GAL4"/>
    <property type="match status" value="1"/>
</dbReference>